<feature type="compositionally biased region" description="Low complexity" evidence="1">
    <location>
        <begin position="122"/>
        <end position="136"/>
    </location>
</feature>
<feature type="compositionally biased region" description="Low complexity" evidence="1">
    <location>
        <begin position="89"/>
        <end position="110"/>
    </location>
</feature>
<keyword evidence="4" id="KW-1185">Reference proteome</keyword>
<reference evidence="3" key="2">
    <citation type="submission" date="2025-09" db="UniProtKB">
        <authorList>
            <consortium name="Ensembl"/>
        </authorList>
    </citation>
    <scope>IDENTIFICATION</scope>
</reference>
<dbReference type="PANTHER" id="PTHR11370">
    <property type="entry name" value="DNA-REPAIR PROTEIN XRCC1"/>
    <property type="match status" value="1"/>
</dbReference>
<sequence length="328" mass="34177">MTPAESRAGENRCGVRMFKEDFLEPAVGQKWDRVRLTCSQPFSRQGQFGLSFLRLRTPSDPQPDPRPALVGVVGVGGVPGGSWQPPSIASSCRRAPTAPSAAARPSAGCCVHRQARSRGRRSSSGAACSSWSRAPNPGAPLPGAPPTSAARPGCCWRRHGAEPKIPKTALRGAAGGWTPQHRVSTDPTGAKTAPKLPPGPRSAHDLGGVPYGDPQLRGMPLRLGEDAPPTPSVPPKMTHGGVKLKPPRDSQPHLPLPTLMGSSSRVPALLGGGRHSLAPPSRAPGAAPRHPGVPLPLSAVCCPPGSSQDVPAPPKRVRRQRARSPPGR</sequence>
<organism evidence="3 4">
    <name type="scientific">Anas zonorhyncha</name>
    <name type="common">Eastern spot-billed duck</name>
    <dbReference type="NCBI Taxonomy" id="75864"/>
    <lineage>
        <taxon>Eukaryota</taxon>
        <taxon>Metazoa</taxon>
        <taxon>Chordata</taxon>
        <taxon>Craniata</taxon>
        <taxon>Vertebrata</taxon>
        <taxon>Euteleostomi</taxon>
        <taxon>Archelosauria</taxon>
        <taxon>Archosauria</taxon>
        <taxon>Dinosauria</taxon>
        <taxon>Saurischia</taxon>
        <taxon>Theropoda</taxon>
        <taxon>Coelurosauria</taxon>
        <taxon>Aves</taxon>
        <taxon>Neognathae</taxon>
        <taxon>Galloanserae</taxon>
        <taxon>Anseriformes</taxon>
        <taxon>Anatidae</taxon>
        <taxon>Anatinae</taxon>
        <taxon>Anas</taxon>
    </lineage>
</organism>
<dbReference type="GO" id="GO:0006284">
    <property type="term" value="P:base-excision repair"/>
    <property type="evidence" value="ECO:0007669"/>
    <property type="project" value="TreeGrafter"/>
</dbReference>
<feature type="region of interest" description="Disordered" evidence="1">
    <location>
        <begin position="86"/>
        <end position="328"/>
    </location>
</feature>
<dbReference type="GO" id="GO:0000012">
    <property type="term" value="P:single strand break repair"/>
    <property type="evidence" value="ECO:0007669"/>
    <property type="project" value="InterPro"/>
</dbReference>
<accession>A0A8B9VQ22</accession>
<proteinExistence type="predicted"/>
<dbReference type="AlphaFoldDB" id="A0A8B9VQ22"/>
<evidence type="ECO:0000313" key="3">
    <source>
        <dbReference type="Ensembl" id="ENSAZOP00000024442.1"/>
    </source>
</evidence>
<dbReference type="Proteomes" id="UP000694549">
    <property type="component" value="Unplaced"/>
</dbReference>
<dbReference type="PANTHER" id="PTHR11370:SF4">
    <property type="entry name" value="DNA-REPAIR PROTEIN XRCC1 N-TERMINAL DOMAIN-CONTAINING PROTEIN"/>
    <property type="match status" value="1"/>
</dbReference>
<dbReference type="InterPro" id="IPR008979">
    <property type="entry name" value="Galactose-bd-like_sf"/>
</dbReference>
<evidence type="ECO:0000313" key="4">
    <source>
        <dbReference type="Proteomes" id="UP000694549"/>
    </source>
</evidence>
<protein>
    <recommendedName>
        <fullName evidence="2">DNA-repair protein Xrcc1 N-terminal domain-containing protein</fullName>
    </recommendedName>
</protein>
<evidence type="ECO:0000256" key="1">
    <source>
        <dbReference type="SAM" id="MobiDB-lite"/>
    </source>
</evidence>
<reference evidence="3" key="1">
    <citation type="submission" date="2025-08" db="UniProtKB">
        <authorList>
            <consortium name="Ensembl"/>
        </authorList>
    </citation>
    <scope>IDENTIFICATION</scope>
</reference>
<dbReference type="GO" id="GO:0005634">
    <property type="term" value="C:nucleus"/>
    <property type="evidence" value="ECO:0007669"/>
    <property type="project" value="InterPro"/>
</dbReference>
<dbReference type="GO" id="GO:0003684">
    <property type="term" value="F:damaged DNA binding"/>
    <property type="evidence" value="ECO:0007669"/>
    <property type="project" value="InterPro"/>
</dbReference>
<feature type="compositionally biased region" description="Low complexity" evidence="1">
    <location>
        <begin position="278"/>
        <end position="292"/>
    </location>
</feature>
<dbReference type="InterPro" id="IPR002706">
    <property type="entry name" value="Xrcc1_N"/>
</dbReference>
<evidence type="ECO:0000259" key="2">
    <source>
        <dbReference type="Pfam" id="PF01834"/>
    </source>
</evidence>
<dbReference type="Gene3D" id="2.60.120.260">
    <property type="entry name" value="Galactose-binding domain-like"/>
    <property type="match status" value="1"/>
</dbReference>
<dbReference type="SUPFAM" id="SSF49785">
    <property type="entry name" value="Galactose-binding domain-like"/>
    <property type="match status" value="1"/>
</dbReference>
<dbReference type="Pfam" id="PF01834">
    <property type="entry name" value="XRCC1_N"/>
    <property type="match status" value="1"/>
</dbReference>
<name>A0A8B9VQ22_9AVES</name>
<feature type="domain" description="DNA-repair protein Xrcc1 N-terminal" evidence="2">
    <location>
        <begin position="1"/>
        <end position="55"/>
    </location>
</feature>
<dbReference type="Ensembl" id="ENSAZOT00000026230.1">
    <property type="protein sequence ID" value="ENSAZOP00000024442.1"/>
    <property type="gene ID" value="ENSAZOG00000015730.1"/>
</dbReference>